<feature type="region of interest" description="Disordered" evidence="9">
    <location>
        <begin position="1100"/>
        <end position="1121"/>
    </location>
</feature>
<keyword evidence="5" id="KW-0067">ATP-binding</keyword>
<evidence type="ECO:0000256" key="7">
    <source>
        <dbReference type="ARBA" id="ARBA00049274"/>
    </source>
</evidence>
<feature type="region of interest" description="Disordered" evidence="9">
    <location>
        <begin position="599"/>
        <end position="697"/>
    </location>
</feature>
<evidence type="ECO:0000256" key="8">
    <source>
        <dbReference type="SAM" id="Coils"/>
    </source>
</evidence>
<dbReference type="GO" id="GO:0036064">
    <property type="term" value="C:ciliary basal body"/>
    <property type="evidence" value="ECO:0007669"/>
    <property type="project" value="TreeGrafter"/>
</dbReference>
<name>A0AAU9WX45_9CNID</name>
<dbReference type="PROSITE" id="PS51221">
    <property type="entry name" value="TTL"/>
    <property type="match status" value="1"/>
</dbReference>
<dbReference type="SUPFAM" id="SSF56059">
    <property type="entry name" value="Glutathione synthetase ATP-binding domain-like"/>
    <property type="match status" value="1"/>
</dbReference>
<dbReference type="Gene3D" id="3.30.470.20">
    <property type="entry name" value="ATP-grasp fold, B domain"/>
    <property type="match status" value="1"/>
</dbReference>
<feature type="compositionally biased region" description="Low complexity" evidence="9">
    <location>
        <begin position="605"/>
        <end position="616"/>
    </location>
</feature>
<evidence type="ECO:0000313" key="11">
    <source>
        <dbReference type="Proteomes" id="UP001159428"/>
    </source>
</evidence>
<keyword evidence="4" id="KW-0547">Nucleotide-binding</keyword>
<keyword evidence="3" id="KW-0493">Microtubule</keyword>
<dbReference type="Proteomes" id="UP001159428">
    <property type="component" value="Unassembled WGS sequence"/>
</dbReference>
<evidence type="ECO:0000256" key="2">
    <source>
        <dbReference type="ARBA" id="ARBA00022598"/>
    </source>
</evidence>
<dbReference type="GO" id="GO:0005874">
    <property type="term" value="C:microtubule"/>
    <property type="evidence" value="ECO:0007669"/>
    <property type="project" value="UniProtKB-KW"/>
</dbReference>
<dbReference type="PANTHER" id="PTHR12241">
    <property type="entry name" value="TUBULIN POLYGLUTAMYLASE"/>
    <property type="match status" value="1"/>
</dbReference>
<keyword evidence="8" id="KW-0175">Coiled coil</keyword>
<dbReference type="GO" id="GO:0000226">
    <property type="term" value="P:microtubule cytoskeleton organization"/>
    <property type="evidence" value="ECO:0007669"/>
    <property type="project" value="TreeGrafter"/>
</dbReference>
<dbReference type="GO" id="GO:0005524">
    <property type="term" value="F:ATP binding"/>
    <property type="evidence" value="ECO:0007669"/>
    <property type="project" value="UniProtKB-KW"/>
</dbReference>
<keyword evidence="11" id="KW-1185">Reference proteome</keyword>
<proteinExistence type="inferred from homology"/>
<protein>
    <recommendedName>
        <fullName evidence="6">Tubulin--tyrosine ligase-like protein 5</fullName>
    </recommendedName>
</protein>
<comment type="catalytic activity">
    <reaction evidence="7">
        <text>L-glutamyl-[protein] + L-glutamate + ATP = gamma-L-glutamyl-L-glutamyl-[protein] + ADP + phosphate + H(+)</text>
        <dbReference type="Rhea" id="RHEA:60144"/>
        <dbReference type="Rhea" id="RHEA-COMP:10208"/>
        <dbReference type="Rhea" id="RHEA-COMP:15517"/>
        <dbReference type="ChEBI" id="CHEBI:15378"/>
        <dbReference type="ChEBI" id="CHEBI:29973"/>
        <dbReference type="ChEBI" id="CHEBI:29985"/>
        <dbReference type="ChEBI" id="CHEBI:30616"/>
        <dbReference type="ChEBI" id="CHEBI:43474"/>
        <dbReference type="ChEBI" id="CHEBI:143622"/>
        <dbReference type="ChEBI" id="CHEBI:456216"/>
    </reaction>
    <physiologicalReaction direction="left-to-right" evidence="7">
        <dbReference type="Rhea" id="RHEA:60145"/>
    </physiologicalReaction>
</comment>
<dbReference type="EMBL" id="CALNXJ010000023">
    <property type="protein sequence ID" value="CAH3128756.1"/>
    <property type="molecule type" value="Genomic_DNA"/>
</dbReference>
<sequence>MARPQIRGGYSDTDSLVTENDECGEEAEIAVASQVEEPSEELQEKTSIIKWTGPNKKHPLINFSPHVLLLTLPPESKAEAEKYHLTYKFVKTECKLVRSILNVHCFREVHPNSSNFNLMWTGSHIKPHTLRGLQDFQKINHFPRSYELTRKDKLYKNIQRMQHSKGVKHFDFIPESYIIPEEFNEFNAAFLKDRRPWIVKPVASSRGRGIYLVNHPSHVPLDDNLLVCKYISNPLLVDGFKFDLRLYVGVTCFDPVRVYLYEEGLTRFATVKYDRTGKNIKNVCMHLTNYSVNKKNADFVRCPDPEVEDFGNKWSMSAMLRYLKQIGKDTKALMMRIEDVVVKTIIAGELHIASACKMFMPYAGNCFEIYGFDILVDENLRPWLLEVNLSPSLACDSPLDLKIKSHLVSDMFNLIGFTAHDPMVRKLPNRRFVADNPPKNRYQRQRSATAGGVVMPNSRPLSSGTRRKTEDGLSAEEARILRHTREEFSRRGGFVRVFPSPDSWELYGSFLEHRTTHNHMLHSKLFPGRKSSLQRPSTASFSSASARARSIASYGAAQSKVNVIVEPPEVSGDVSLGIKERLICYERKLDSWSPSLLRTNKALGSTTPSASTPNTSQEMSEKTRDTFTARTTPDGQVVTNYMEGKSVSYPGGSKPSLDSEGKAPPYRVSSAGPQPRPFQEATRVQKPPLPSSGETVSKRVLSAQPRYQPIRVDEIMAKAETLTKLQARQAFAMYLQRVQQRLMHETSYDSDDSRDSRESKQDDQMNLVIRFLKKAASNLQQPFKVVVPSHKLPLHDRRRILAKQLGDFVRVYGKETMQFQKRLELNRTYGLSRSNSFTGEIPDEELKVFMAIASETELEDLLTTYTKLNKNASVFLGGRPERSSEESSIRAPSNDSGLHRRKEGDRYSRSSNPTPDGDFIRPTEDLSSTGPMVTDRHARALTAVSAYGTSVALNKTRRRPMSAKVAGSPGADRINQVGRPVSAKPYSRFTKTDEDSSDPRSLVGAHTHSVQRSRVSSAPVRRLSQGSDNEPKGLSVADEHAVTSALQRLAKRQAARQYSAHNTSGRSGSNWDELFKKMDFNHEVEVTSALNVDEFISVRDDSTNPWSHPDGKAPRSAHRPHDRHASANATFETFVNHDQQLDGSHSHVAWFNSAAEQGRSYAAGARSSDEKTIHVDLKREYDRTQEVERQERKTAGEAVRGPAVSREEYNRQMKVLSQKLSEEKVRLQKQLQQYPCLPRPPAARPNPGPKKVLSHNRMIRLAASNPPPVFDVITGMTDLPNGDSL</sequence>
<dbReference type="FunFam" id="3.30.470.20:FF:000009">
    <property type="entry name" value="tubulin polyglutamylase TTLL5 isoform X1"/>
    <property type="match status" value="1"/>
</dbReference>
<feature type="region of interest" description="Disordered" evidence="9">
    <location>
        <begin position="876"/>
        <end position="931"/>
    </location>
</feature>
<keyword evidence="2" id="KW-0436">Ligase</keyword>
<evidence type="ECO:0000313" key="10">
    <source>
        <dbReference type="EMBL" id="CAH3128756.1"/>
    </source>
</evidence>
<dbReference type="GO" id="GO:0015631">
    <property type="term" value="F:tubulin binding"/>
    <property type="evidence" value="ECO:0007669"/>
    <property type="project" value="TreeGrafter"/>
</dbReference>
<dbReference type="Pfam" id="PF03133">
    <property type="entry name" value="TTL"/>
    <property type="match status" value="1"/>
</dbReference>
<evidence type="ECO:0000256" key="9">
    <source>
        <dbReference type="SAM" id="MobiDB-lite"/>
    </source>
</evidence>
<feature type="coiled-coil region" evidence="8">
    <location>
        <begin position="1206"/>
        <end position="1233"/>
    </location>
</feature>
<reference evidence="10 11" key="1">
    <citation type="submission" date="2022-05" db="EMBL/GenBank/DDBJ databases">
        <authorList>
            <consortium name="Genoscope - CEA"/>
            <person name="William W."/>
        </authorList>
    </citation>
    <scope>NUCLEOTIDE SEQUENCE [LARGE SCALE GENOMIC DNA]</scope>
</reference>
<organism evidence="10 11">
    <name type="scientific">Pocillopora meandrina</name>
    <dbReference type="NCBI Taxonomy" id="46732"/>
    <lineage>
        <taxon>Eukaryota</taxon>
        <taxon>Metazoa</taxon>
        <taxon>Cnidaria</taxon>
        <taxon>Anthozoa</taxon>
        <taxon>Hexacorallia</taxon>
        <taxon>Scleractinia</taxon>
        <taxon>Astrocoeniina</taxon>
        <taxon>Pocilloporidae</taxon>
        <taxon>Pocillopora</taxon>
    </lineage>
</organism>
<evidence type="ECO:0000256" key="5">
    <source>
        <dbReference type="ARBA" id="ARBA00022840"/>
    </source>
</evidence>
<dbReference type="GO" id="GO:0070740">
    <property type="term" value="F:tubulin-glutamic acid ligase activity"/>
    <property type="evidence" value="ECO:0007669"/>
    <property type="project" value="TreeGrafter"/>
</dbReference>
<dbReference type="InterPro" id="IPR004344">
    <property type="entry name" value="TTL/TTLL_fam"/>
</dbReference>
<accession>A0AAU9WX45</accession>
<feature type="region of interest" description="Disordered" evidence="9">
    <location>
        <begin position="958"/>
        <end position="1036"/>
    </location>
</feature>
<dbReference type="PANTHER" id="PTHR12241:SF145">
    <property type="entry name" value="TUBULIN POLYGLUTAMYLASE TTLL5"/>
    <property type="match status" value="1"/>
</dbReference>
<comment type="caution">
    <text evidence="10">The sequence shown here is derived from an EMBL/GenBank/DDBJ whole genome shotgun (WGS) entry which is preliminary data.</text>
</comment>
<comment type="similarity">
    <text evidence="1">Belongs to the tubulin--tyrosine ligase family.</text>
</comment>
<gene>
    <name evidence="10" type="ORF">PMEA_00013092</name>
</gene>
<feature type="region of interest" description="Disordered" evidence="9">
    <location>
        <begin position="432"/>
        <end position="474"/>
    </location>
</feature>
<evidence type="ECO:0000256" key="3">
    <source>
        <dbReference type="ARBA" id="ARBA00022701"/>
    </source>
</evidence>
<evidence type="ECO:0000256" key="4">
    <source>
        <dbReference type="ARBA" id="ARBA00022741"/>
    </source>
</evidence>
<evidence type="ECO:0000256" key="1">
    <source>
        <dbReference type="ARBA" id="ARBA00006820"/>
    </source>
</evidence>
<feature type="compositionally biased region" description="Basic and acidic residues" evidence="9">
    <location>
        <begin position="879"/>
        <end position="888"/>
    </location>
</feature>
<feature type="compositionally biased region" description="Polar residues" evidence="9">
    <location>
        <begin position="628"/>
        <end position="639"/>
    </location>
</feature>
<evidence type="ECO:0000256" key="6">
    <source>
        <dbReference type="ARBA" id="ARBA00041448"/>
    </source>
</evidence>